<evidence type="ECO:0000256" key="6">
    <source>
        <dbReference type="ARBA" id="ARBA00023136"/>
    </source>
</evidence>
<evidence type="ECO:0000256" key="8">
    <source>
        <dbReference type="SAM" id="Phobius"/>
    </source>
</evidence>
<feature type="transmembrane region" description="Helical" evidence="8">
    <location>
        <begin position="15"/>
        <end position="36"/>
    </location>
</feature>
<accession>A0ABP4XKS8</accession>
<dbReference type="Pfam" id="PF09594">
    <property type="entry name" value="GT87"/>
    <property type="match status" value="1"/>
</dbReference>
<gene>
    <name evidence="9" type="ORF">GCM10009682_02470</name>
</gene>
<evidence type="ECO:0000313" key="10">
    <source>
        <dbReference type="Proteomes" id="UP001500218"/>
    </source>
</evidence>
<dbReference type="InterPro" id="IPR018584">
    <property type="entry name" value="GT87"/>
</dbReference>
<feature type="transmembrane region" description="Helical" evidence="8">
    <location>
        <begin position="175"/>
        <end position="195"/>
    </location>
</feature>
<comment type="similarity">
    <text evidence="7">Belongs to the glycosyltransferase 87 family.</text>
</comment>
<keyword evidence="10" id="KW-1185">Reference proteome</keyword>
<feature type="transmembrane region" description="Helical" evidence="8">
    <location>
        <begin position="97"/>
        <end position="115"/>
    </location>
</feature>
<evidence type="ECO:0000256" key="1">
    <source>
        <dbReference type="ARBA" id="ARBA00004651"/>
    </source>
</evidence>
<feature type="transmembrane region" description="Helical" evidence="8">
    <location>
        <begin position="202"/>
        <end position="222"/>
    </location>
</feature>
<keyword evidence="5 8" id="KW-1133">Transmembrane helix</keyword>
<keyword evidence="2" id="KW-1003">Cell membrane</keyword>
<comment type="subcellular location">
    <subcellularLocation>
        <location evidence="1">Cell membrane</location>
        <topology evidence="1">Multi-pass membrane protein</topology>
    </subcellularLocation>
</comment>
<evidence type="ECO:0008006" key="11">
    <source>
        <dbReference type="Google" id="ProtNLM"/>
    </source>
</evidence>
<organism evidence="9 10">
    <name type="scientific">Luedemannella flava</name>
    <dbReference type="NCBI Taxonomy" id="349316"/>
    <lineage>
        <taxon>Bacteria</taxon>
        <taxon>Bacillati</taxon>
        <taxon>Actinomycetota</taxon>
        <taxon>Actinomycetes</taxon>
        <taxon>Micromonosporales</taxon>
        <taxon>Micromonosporaceae</taxon>
        <taxon>Luedemannella</taxon>
    </lineage>
</organism>
<sequence>MVATSVISAGQPRRWWAAALWAVFGVIAVVSSVLVLRRPLSDRLSDLHIYYGAAQTVRAGDPLYGYVAENGGPFTYPPFAVLLFEPMTFVPESVLRILWLLATCAAAAAIAVALGRAGVAGDRHRPVAVAAIACGVLLSAPAQSNLRFGQVSILIVLLALVDGAGLTPARLRGVLVGIAAAIKLTPLLFIVYFLLAKRYRDAARAAGTFAACAAVAFAVLPADSWRYWTGTMLQTSRIGDLASLGNQSVHGMLLRAGVAPDALPLVWAALVALVCGAALLRARHLHRHGHPARATVMVGCATIAASPVSWTHHQLWTVLAAMVLIAAEGALRRMAGVVLLAVMTVSVGVLLRGISTYPGWQFTLENARAVGAVAVCLAGLGGVTVVAAAYVRRAGGARAWLRGATATAAILACVALLPLPAAADPTFKAYTAADLANPRYFYFAEPLPPGAPVVFGVRREKTKVRVNGVVDPAVARLEFHSAPGGSARDIPVLVTADGTRTFSFRSANLAHGRLDALDGHGRVLATFSEELDP</sequence>
<dbReference type="EMBL" id="BAAALT010000003">
    <property type="protein sequence ID" value="GAA1783821.1"/>
    <property type="molecule type" value="Genomic_DNA"/>
</dbReference>
<evidence type="ECO:0000256" key="2">
    <source>
        <dbReference type="ARBA" id="ARBA00022475"/>
    </source>
</evidence>
<name>A0ABP4XKS8_9ACTN</name>
<evidence type="ECO:0000256" key="7">
    <source>
        <dbReference type="ARBA" id="ARBA00024033"/>
    </source>
</evidence>
<proteinExistence type="inferred from homology"/>
<comment type="caution">
    <text evidence="9">The sequence shown here is derived from an EMBL/GenBank/DDBJ whole genome shotgun (WGS) entry which is preliminary data.</text>
</comment>
<keyword evidence="4 8" id="KW-0812">Transmembrane</keyword>
<keyword evidence="6 8" id="KW-0472">Membrane</keyword>
<evidence type="ECO:0000256" key="5">
    <source>
        <dbReference type="ARBA" id="ARBA00022989"/>
    </source>
</evidence>
<feature type="transmembrane region" description="Helical" evidence="8">
    <location>
        <begin position="338"/>
        <end position="357"/>
    </location>
</feature>
<dbReference type="RefSeq" id="WP_344125263.1">
    <property type="nucleotide sequence ID" value="NZ_BAAALT010000003.1"/>
</dbReference>
<feature type="transmembrane region" description="Helical" evidence="8">
    <location>
        <begin position="403"/>
        <end position="423"/>
    </location>
</feature>
<evidence type="ECO:0000313" key="9">
    <source>
        <dbReference type="EMBL" id="GAA1783821.1"/>
    </source>
</evidence>
<dbReference type="Proteomes" id="UP001500218">
    <property type="component" value="Unassembled WGS sequence"/>
</dbReference>
<feature type="transmembrane region" description="Helical" evidence="8">
    <location>
        <begin position="369"/>
        <end position="391"/>
    </location>
</feature>
<protein>
    <recommendedName>
        <fullName evidence="11">DUF2029 domain-containing protein</fullName>
    </recommendedName>
</protein>
<evidence type="ECO:0000256" key="3">
    <source>
        <dbReference type="ARBA" id="ARBA00022679"/>
    </source>
</evidence>
<evidence type="ECO:0000256" key="4">
    <source>
        <dbReference type="ARBA" id="ARBA00022692"/>
    </source>
</evidence>
<keyword evidence="3" id="KW-0808">Transferase</keyword>
<feature type="transmembrane region" description="Helical" evidence="8">
    <location>
        <begin position="262"/>
        <end position="280"/>
    </location>
</feature>
<reference evidence="10" key="1">
    <citation type="journal article" date="2019" name="Int. J. Syst. Evol. Microbiol.">
        <title>The Global Catalogue of Microorganisms (GCM) 10K type strain sequencing project: providing services to taxonomists for standard genome sequencing and annotation.</title>
        <authorList>
            <consortium name="The Broad Institute Genomics Platform"/>
            <consortium name="The Broad Institute Genome Sequencing Center for Infectious Disease"/>
            <person name="Wu L."/>
            <person name="Ma J."/>
        </authorList>
    </citation>
    <scope>NUCLEOTIDE SEQUENCE [LARGE SCALE GENOMIC DNA]</scope>
    <source>
        <strain evidence="10">JCM 13250</strain>
    </source>
</reference>